<keyword evidence="1" id="KW-0472">Membrane</keyword>
<dbReference type="HOGENOM" id="CLU_044614_3_1_1"/>
<keyword evidence="1" id="KW-1133">Transmembrane helix</keyword>
<dbReference type="AlphaFoldDB" id="A0A0C9XWX7"/>
<keyword evidence="1" id="KW-0812">Transmembrane</keyword>
<feature type="transmembrane region" description="Helical" evidence="1">
    <location>
        <begin position="50"/>
        <end position="71"/>
    </location>
</feature>
<dbReference type="Proteomes" id="UP000054477">
    <property type="component" value="Unassembled WGS sequence"/>
</dbReference>
<feature type="transmembrane region" description="Helical" evidence="1">
    <location>
        <begin position="155"/>
        <end position="175"/>
    </location>
</feature>
<evidence type="ECO:0000313" key="3">
    <source>
        <dbReference type="Proteomes" id="UP000054477"/>
    </source>
</evidence>
<feature type="transmembrane region" description="Helical" evidence="1">
    <location>
        <begin position="114"/>
        <end position="135"/>
    </location>
</feature>
<organism evidence="2 3">
    <name type="scientific">Laccaria amethystina LaAM-08-1</name>
    <dbReference type="NCBI Taxonomy" id="1095629"/>
    <lineage>
        <taxon>Eukaryota</taxon>
        <taxon>Fungi</taxon>
        <taxon>Dikarya</taxon>
        <taxon>Basidiomycota</taxon>
        <taxon>Agaricomycotina</taxon>
        <taxon>Agaricomycetes</taxon>
        <taxon>Agaricomycetidae</taxon>
        <taxon>Agaricales</taxon>
        <taxon>Agaricineae</taxon>
        <taxon>Hydnangiaceae</taxon>
        <taxon>Laccaria</taxon>
    </lineage>
</organism>
<accession>A0A0C9XWX7</accession>
<evidence type="ECO:0000256" key="1">
    <source>
        <dbReference type="SAM" id="Phobius"/>
    </source>
</evidence>
<feature type="transmembrane region" description="Helical" evidence="1">
    <location>
        <begin position="20"/>
        <end position="38"/>
    </location>
</feature>
<gene>
    <name evidence="2" type="ORF">K443DRAFT_131981</name>
</gene>
<dbReference type="EMBL" id="KN838596">
    <property type="protein sequence ID" value="KIK02157.1"/>
    <property type="molecule type" value="Genomic_DNA"/>
</dbReference>
<dbReference type="OrthoDB" id="3038148at2759"/>
<reference evidence="2 3" key="1">
    <citation type="submission" date="2014-04" db="EMBL/GenBank/DDBJ databases">
        <authorList>
            <consortium name="DOE Joint Genome Institute"/>
            <person name="Kuo A."/>
            <person name="Kohler A."/>
            <person name="Nagy L.G."/>
            <person name="Floudas D."/>
            <person name="Copeland A."/>
            <person name="Barry K.W."/>
            <person name="Cichocki N."/>
            <person name="Veneault-Fourrey C."/>
            <person name="LaButti K."/>
            <person name="Lindquist E.A."/>
            <person name="Lipzen A."/>
            <person name="Lundell T."/>
            <person name="Morin E."/>
            <person name="Murat C."/>
            <person name="Sun H."/>
            <person name="Tunlid A."/>
            <person name="Henrissat B."/>
            <person name="Grigoriev I.V."/>
            <person name="Hibbett D.S."/>
            <person name="Martin F."/>
            <person name="Nordberg H.P."/>
            <person name="Cantor M.N."/>
            <person name="Hua S.X."/>
        </authorList>
    </citation>
    <scope>NUCLEOTIDE SEQUENCE [LARGE SCALE GENOMIC DNA]</scope>
    <source>
        <strain evidence="2 3">LaAM-08-1</strain>
    </source>
</reference>
<keyword evidence="3" id="KW-1185">Reference proteome</keyword>
<sequence>MVSAFSQQLIIYESGTFTELWINGIYTALLLLTVWLIVSKREYSRQKKIILISCNVVPYLVASGPAVLAWAVSSEVMAGTVATSSDSWFPMAYNVFFLIIGQIWRCWVVWGRKWLMLVVPATLTLIGIIIGSAQMTPWDKKSIFIGGMPMKSLKVYSIFPIGSIIITTILTTCRIMHVQKASAGFGGINKRRINSVIEIIVESAALYSVSLIAFAVISFIDWGNDENDPHPQVFGMTLCMRNIHLQISGKAPLLINFRVQASFSRPADEWSTSTSLPSIALRFASRGRSTATGAVLERDECAGFESRLLVESG</sequence>
<feature type="transmembrane region" description="Helical" evidence="1">
    <location>
        <begin position="196"/>
        <end position="220"/>
    </location>
</feature>
<name>A0A0C9XWX7_9AGAR</name>
<evidence type="ECO:0000313" key="2">
    <source>
        <dbReference type="EMBL" id="KIK02157.1"/>
    </source>
</evidence>
<feature type="transmembrane region" description="Helical" evidence="1">
    <location>
        <begin position="91"/>
        <end position="107"/>
    </location>
</feature>
<proteinExistence type="predicted"/>
<reference evidence="3" key="2">
    <citation type="submission" date="2015-01" db="EMBL/GenBank/DDBJ databases">
        <title>Evolutionary Origins and Diversification of the Mycorrhizal Mutualists.</title>
        <authorList>
            <consortium name="DOE Joint Genome Institute"/>
            <consortium name="Mycorrhizal Genomics Consortium"/>
            <person name="Kohler A."/>
            <person name="Kuo A."/>
            <person name="Nagy L.G."/>
            <person name="Floudas D."/>
            <person name="Copeland A."/>
            <person name="Barry K.W."/>
            <person name="Cichocki N."/>
            <person name="Veneault-Fourrey C."/>
            <person name="LaButti K."/>
            <person name="Lindquist E.A."/>
            <person name="Lipzen A."/>
            <person name="Lundell T."/>
            <person name="Morin E."/>
            <person name="Murat C."/>
            <person name="Riley R."/>
            <person name="Ohm R."/>
            <person name="Sun H."/>
            <person name="Tunlid A."/>
            <person name="Henrissat B."/>
            <person name="Grigoriev I.V."/>
            <person name="Hibbett D.S."/>
            <person name="Martin F."/>
        </authorList>
    </citation>
    <scope>NUCLEOTIDE SEQUENCE [LARGE SCALE GENOMIC DNA]</scope>
    <source>
        <strain evidence="3">LaAM-08-1</strain>
    </source>
</reference>
<protein>
    <submittedName>
        <fullName evidence="2">Uncharacterized protein</fullName>
    </submittedName>
</protein>